<proteinExistence type="predicted"/>
<sequence length="604" mass="65526">MASPALTDVNDLDRYINFDQAAIPSPSFSPVSSRPKSFNPSTSMPSSNSLPIQPSSTPSLFAPPSHQYEEYSNLNGLPVGALSETYSVNQANQNVYGRQQSYYGNSTTNGLDLNTGDDFGFSNGSSYTYNQMDMDLDFGSTPQSLLTPVDGFNADFVDPSAIGGQETVLQPPKRAYPGMHQQQAALAKAQAEQREKELQEQKAKEAAASSRPAGARSGGSTGRPPADPIVEEKISQLLSQMRHNSVGSSNEDDATTPTASGSHSHGSRMRKDEDDMDEDERLLASEEGKKLSSKERRQLRNKVSARAFRSRRKEYIGQLEGEIAAKAAEADDLRAKNEALMNENAQLHELTRSLLSSPAFSEFLKEAGAQAPASATTATQAPVVKSEPTPQPTQKDINPNSAVTQTSQSQQFDTPYIGMTMIPEHPVDLNIYESNTDPWANNVDYSLYDQQVFAVTSLPEGPAIDQLTPVLTSDKTSASLLPLPTSEPAKNDAPVISKMPCTDAAEPSTEPIILNEDVEFDESDPAFALFSDCPASTKCSTDEIEEPIFGNIQLEKAFGRVELIVENEPINTSEPDPASMEKFQRLCSSLDALSERISLVVPHQ</sequence>
<keyword evidence="5" id="KW-1185">Reference proteome</keyword>
<feature type="region of interest" description="Disordered" evidence="2">
    <location>
        <begin position="371"/>
        <end position="408"/>
    </location>
</feature>
<dbReference type="OrthoDB" id="5571888at2759"/>
<keyword evidence="1" id="KW-0175">Coiled coil</keyword>
<reference evidence="4" key="1">
    <citation type="submission" date="2021-03" db="EMBL/GenBank/DDBJ databases">
        <authorList>
            <person name="Tagirdzhanova G."/>
        </authorList>
    </citation>
    <scope>NUCLEOTIDE SEQUENCE</scope>
</reference>
<dbReference type="EMBL" id="CAJPDS010000050">
    <property type="protein sequence ID" value="CAF9929150.1"/>
    <property type="molecule type" value="Genomic_DNA"/>
</dbReference>
<feature type="compositionally biased region" description="Low complexity" evidence="2">
    <location>
        <begin position="24"/>
        <end position="37"/>
    </location>
</feature>
<dbReference type="CDD" id="cd14810">
    <property type="entry name" value="bZIP_u1"/>
    <property type="match status" value="1"/>
</dbReference>
<evidence type="ECO:0000313" key="5">
    <source>
        <dbReference type="Proteomes" id="UP000664521"/>
    </source>
</evidence>
<feature type="compositionally biased region" description="Basic and acidic residues" evidence="2">
    <location>
        <begin position="281"/>
        <end position="298"/>
    </location>
</feature>
<name>A0A8H3IV04_9LECA</name>
<evidence type="ECO:0000259" key="3">
    <source>
        <dbReference type="PROSITE" id="PS50217"/>
    </source>
</evidence>
<feature type="compositionally biased region" description="Low complexity" evidence="2">
    <location>
        <begin position="206"/>
        <end position="215"/>
    </location>
</feature>
<evidence type="ECO:0000256" key="2">
    <source>
        <dbReference type="SAM" id="MobiDB-lite"/>
    </source>
</evidence>
<evidence type="ECO:0000256" key="1">
    <source>
        <dbReference type="SAM" id="Coils"/>
    </source>
</evidence>
<dbReference type="GO" id="GO:0003700">
    <property type="term" value="F:DNA-binding transcription factor activity"/>
    <property type="evidence" value="ECO:0007669"/>
    <property type="project" value="InterPro"/>
</dbReference>
<dbReference type="Proteomes" id="UP000664521">
    <property type="component" value="Unassembled WGS sequence"/>
</dbReference>
<feature type="region of interest" description="Disordered" evidence="2">
    <location>
        <begin position="178"/>
        <end position="307"/>
    </location>
</feature>
<feature type="compositionally biased region" description="Polar residues" evidence="2">
    <location>
        <begin position="392"/>
        <end position="408"/>
    </location>
</feature>
<feature type="compositionally biased region" description="Low complexity" evidence="2">
    <location>
        <begin position="181"/>
        <end position="190"/>
    </location>
</feature>
<dbReference type="AlphaFoldDB" id="A0A8H3IV04"/>
<dbReference type="PROSITE" id="PS50217">
    <property type="entry name" value="BZIP"/>
    <property type="match status" value="1"/>
</dbReference>
<dbReference type="InterPro" id="IPR046347">
    <property type="entry name" value="bZIP_sf"/>
</dbReference>
<organism evidence="4 5">
    <name type="scientific">Heterodermia speciosa</name>
    <dbReference type="NCBI Taxonomy" id="116794"/>
    <lineage>
        <taxon>Eukaryota</taxon>
        <taxon>Fungi</taxon>
        <taxon>Dikarya</taxon>
        <taxon>Ascomycota</taxon>
        <taxon>Pezizomycotina</taxon>
        <taxon>Lecanoromycetes</taxon>
        <taxon>OSLEUM clade</taxon>
        <taxon>Lecanoromycetidae</taxon>
        <taxon>Caliciales</taxon>
        <taxon>Physciaceae</taxon>
        <taxon>Heterodermia</taxon>
    </lineage>
</organism>
<feature type="compositionally biased region" description="Basic and acidic residues" evidence="2">
    <location>
        <begin position="191"/>
        <end position="205"/>
    </location>
</feature>
<feature type="compositionally biased region" description="Polar residues" evidence="2">
    <location>
        <begin position="236"/>
        <end position="264"/>
    </location>
</feature>
<dbReference type="PANTHER" id="PTHR37616:SF2">
    <property type="entry name" value="BZIP DOMAIN-CONTAINING PROTEIN"/>
    <property type="match status" value="1"/>
</dbReference>
<dbReference type="PANTHER" id="PTHR37616">
    <property type="entry name" value="BZIP TRANSCRIPTION FACTOR 60-LIKE"/>
    <property type="match status" value="1"/>
</dbReference>
<feature type="compositionally biased region" description="Polar residues" evidence="2">
    <location>
        <begin position="38"/>
        <end position="59"/>
    </location>
</feature>
<dbReference type="Gene3D" id="1.20.5.170">
    <property type="match status" value="1"/>
</dbReference>
<evidence type="ECO:0000313" key="4">
    <source>
        <dbReference type="EMBL" id="CAF9929150.1"/>
    </source>
</evidence>
<feature type="region of interest" description="Disordered" evidence="2">
    <location>
        <begin position="22"/>
        <end position="63"/>
    </location>
</feature>
<protein>
    <recommendedName>
        <fullName evidence="3">BZIP domain-containing protein</fullName>
    </recommendedName>
</protein>
<dbReference type="SMART" id="SM00338">
    <property type="entry name" value="BRLZ"/>
    <property type="match status" value="1"/>
</dbReference>
<dbReference type="InterPro" id="IPR004827">
    <property type="entry name" value="bZIP"/>
</dbReference>
<feature type="coiled-coil region" evidence="1">
    <location>
        <begin position="316"/>
        <end position="353"/>
    </location>
</feature>
<dbReference type="SUPFAM" id="SSF57959">
    <property type="entry name" value="Leucine zipper domain"/>
    <property type="match status" value="1"/>
</dbReference>
<feature type="domain" description="BZIP" evidence="3">
    <location>
        <begin position="291"/>
        <end position="354"/>
    </location>
</feature>
<gene>
    <name evidence="4" type="ORF">HETSPECPRED_007298</name>
</gene>
<accession>A0A8H3IV04</accession>
<feature type="compositionally biased region" description="Low complexity" evidence="2">
    <location>
        <begin position="371"/>
        <end position="382"/>
    </location>
</feature>
<comment type="caution">
    <text evidence="4">The sequence shown here is derived from an EMBL/GenBank/DDBJ whole genome shotgun (WGS) entry which is preliminary data.</text>
</comment>
<dbReference type="Pfam" id="PF00170">
    <property type="entry name" value="bZIP_1"/>
    <property type="match status" value="1"/>
</dbReference>